<dbReference type="EMBL" id="QZFU01000006">
    <property type="protein sequence ID" value="RJO79858.1"/>
    <property type="molecule type" value="Genomic_DNA"/>
</dbReference>
<protein>
    <recommendedName>
        <fullName evidence="4">PPE domain-containing protein</fullName>
    </recommendedName>
</protein>
<reference evidence="2 3" key="1">
    <citation type="submission" date="2018-09" db="EMBL/GenBank/DDBJ databases">
        <title>YIM PH21274 draft genome.</title>
        <authorList>
            <person name="Miao C."/>
        </authorList>
    </citation>
    <scope>NUCLEOTIDE SEQUENCE [LARGE SCALE GENOMIC DNA]</scope>
    <source>
        <strain evidence="2 3">YIM PH 21724</strain>
    </source>
</reference>
<dbReference type="AlphaFoldDB" id="A0A3A4KCQ8"/>
<evidence type="ECO:0008006" key="4">
    <source>
        <dbReference type="Google" id="ProtNLM"/>
    </source>
</evidence>
<accession>A0A3A4KCQ8</accession>
<evidence type="ECO:0000256" key="1">
    <source>
        <dbReference type="SAM" id="MobiDB-lite"/>
    </source>
</evidence>
<gene>
    <name evidence="2" type="ORF">D5S18_00865</name>
</gene>
<organism evidence="2 3">
    <name type="scientific">Nocardia panacis</name>
    <dbReference type="NCBI Taxonomy" id="2340916"/>
    <lineage>
        <taxon>Bacteria</taxon>
        <taxon>Bacillati</taxon>
        <taxon>Actinomycetota</taxon>
        <taxon>Actinomycetes</taxon>
        <taxon>Mycobacteriales</taxon>
        <taxon>Nocardiaceae</taxon>
        <taxon>Nocardia</taxon>
    </lineage>
</organism>
<feature type="region of interest" description="Disordered" evidence="1">
    <location>
        <begin position="459"/>
        <end position="493"/>
    </location>
</feature>
<sequence length="493" mass="50523">MNVDINELVGLAPKLARLMTAMGTMLPAGTVEAAGADPVSRVWVPELKKRTGKLFNALLGTVSELQDLTERIGAAAVEYSRADDQSARELGGIGREIVSNHADGQMRYPPRPVPVDAAVPAGPTSSMTIAQQFRDGQGPAHAMEFATKVGDFVNGPLTEALVGLDNALPVLNEWVPVGAQAAEKITKFRGQLDALGFGLRELSADINVYGAAYTSARKQHPTPDEIQQARDQLVAATKSKNQAATQAALANYKEKHLRSAETMTDFAKTGGVTMPSSDGSLPDGTAPGGNAPGGTDPSGANQSGGGGQNGANEMSMLSSMLPGLLSNMASMQQMGRGDGLNPLDDYGYDDYPNVSGISGIPSFGGGPGGDSGIAAAESASIPMGGGLANIAGASARAPLVEPLSAAAAAANARGVAGAGSPMMPYMPLSPGMGGGAGNKNERSRVVAWHPDRRLYVDETEHTELVIGEKPTIAPTVTPPTPTQTNQSQSGGSV</sequence>
<proteinExistence type="predicted"/>
<name>A0A3A4KCQ8_9NOCA</name>
<comment type="caution">
    <text evidence="2">The sequence shown here is derived from an EMBL/GenBank/DDBJ whole genome shotgun (WGS) entry which is preliminary data.</text>
</comment>
<keyword evidence="3" id="KW-1185">Reference proteome</keyword>
<dbReference type="Proteomes" id="UP000266677">
    <property type="component" value="Unassembled WGS sequence"/>
</dbReference>
<evidence type="ECO:0000313" key="3">
    <source>
        <dbReference type="Proteomes" id="UP000266677"/>
    </source>
</evidence>
<dbReference type="Gene3D" id="1.20.1260.20">
    <property type="entry name" value="PPE superfamily"/>
    <property type="match status" value="1"/>
</dbReference>
<evidence type="ECO:0000313" key="2">
    <source>
        <dbReference type="EMBL" id="RJO79858.1"/>
    </source>
</evidence>
<feature type="region of interest" description="Disordered" evidence="1">
    <location>
        <begin position="269"/>
        <end position="314"/>
    </location>
</feature>
<dbReference type="InterPro" id="IPR038332">
    <property type="entry name" value="PPE_sf"/>
</dbReference>